<accession>A0ABV7YXS4</accession>
<evidence type="ECO:0008006" key="3">
    <source>
        <dbReference type="Google" id="ProtNLM"/>
    </source>
</evidence>
<dbReference type="Proteomes" id="UP001595616">
    <property type="component" value="Unassembled WGS sequence"/>
</dbReference>
<gene>
    <name evidence="1" type="ORF">ACFOOI_10690</name>
</gene>
<comment type="caution">
    <text evidence="1">The sequence shown here is derived from an EMBL/GenBank/DDBJ whole genome shotgun (WGS) entry which is preliminary data.</text>
</comment>
<name>A0ABV7YXS4_9BACT</name>
<sequence length="218" mass="24891">MGKLQNLPFPILQSLDMNVKILPIILFIFWSSKVSAQSFETMLGTERIFIDAQYLKFFDEDRKISLFSRARATAEYDHQNTNLFTGAYLNYTTKKGVGGTVLGRISTIGSGVDVGIHYFKATKTVMIYALPSININDELLYSWFSIIRYTPTIKNDWKMYTSLELFSAFSEIGHLSSVQRIRLGIDKKGYQFGLAVNLNESRFSDTDINPGVFLRKQF</sequence>
<reference evidence="2" key="1">
    <citation type="journal article" date="2019" name="Int. J. Syst. Evol. Microbiol.">
        <title>The Global Catalogue of Microorganisms (GCM) 10K type strain sequencing project: providing services to taxonomists for standard genome sequencing and annotation.</title>
        <authorList>
            <consortium name="The Broad Institute Genomics Platform"/>
            <consortium name="The Broad Institute Genome Sequencing Center for Infectious Disease"/>
            <person name="Wu L."/>
            <person name="Ma J."/>
        </authorList>
    </citation>
    <scope>NUCLEOTIDE SEQUENCE [LARGE SCALE GENOMIC DNA]</scope>
    <source>
        <strain evidence="2">CECT 7956</strain>
    </source>
</reference>
<evidence type="ECO:0000313" key="1">
    <source>
        <dbReference type="EMBL" id="MFC3811122.1"/>
    </source>
</evidence>
<protein>
    <recommendedName>
        <fullName evidence="3">DUF481 domain-containing protein</fullName>
    </recommendedName>
</protein>
<dbReference type="RefSeq" id="WP_379837847.1">
    <property type="nucleotide sequence ID" value="NZ_JBHRYQ010000001.1"/>
</dbReference>
<keyword evidence="2" id="KW-1185">Reference proteome</keyword>
<evidence type="ECO:0000313" key="2">
    <source>
        <dbReference type="Proteomes" id="UP001595616"/>
    </source>
</evidence>
<organism evidence="1 2">
    <name type="scientific">Lacihabitans lacunae</name>
    <dbReference type="NCBI Taxonomy" id="1028214"/>
    <lineage>
        <taxon>Bacteria</taxon>
        <taxon>Pseudomonadati</taxon>
        <taxon>Bacteroidota</taxon>
        <taxon>Cytophagia</taxon>
        <taxon>Cytophagales</taxon>
        <taxon>Leadbetterellaceae</taxon>
        <taxon>Lacihabitans</taxon>
    </lineage>
</organism>
<dbReference type="EMBL" id="JBHRYQ010000001">
    <property type="protein sequence ID" value="MFC3811122.1"/>
    <property type="molecule type" value="Genomic_DNA"/>
</dbReference>
<proteinExistence type="predicted"/>